<keyword evidence="1" id="KW-0378">Hydrolase</keyword>
<keyword evidence="4" id="KW-1185">Reference proteome</keyword>
<dbReference type="Pfam" id="PF03629">
    <property type="entry name" value="SASA"/>
    <property type="match status" value="1"/>
</dbReference>
<dbReference type="InterPro" id="IPR036514">
    <property type="entry name" value="SGNH_hydro_sf"/>
</dbReference>
<protein>
    <submittedName>
        <fullName evidence="3">Sialate O-acetylesterase</fullName>
    </submittedName>
</protein>
<evidence type="ECO:0000256" key="1">
    <source>
        <dbReference type="ARBA" id="ARBA00022801"/>
    </source>
</evidence>
<evidence type="ECO:0000259" key="2">
    <source>
        <dbReference type="Pfam" id="PF03629"/>
    </source>
</evidence>
<gene>
    <name evidence="3" type="ORF">SAMN05661044_05294</name>
</gene>
<dbReference type="AlphaFoldDB" id="A0A1H7YPV5"/>
<dbReference type="InterPro" id="IPR005181">
    <property type="entry name" value="SASA"/>
</dbReference>
<dbReference type="InterPro" id="IPR039329">
    <property type="entry name" value="SIAE"/>
</dbReference>
<dbReference type="STRING" id="407022.SAMN05661044_05294"/>
<sequence>MGAIFTDNIVLQQRTKAPIWGWAAPNTKIEIISSWDQKKYSSVTDKKGRWVIKVQTPAAGGPYELKISDGAPLVLKNVLIGEVWLCSGQSNMEMPLKGFKGQPVWKSNETILHSKNGQLRLYTVPRSSQLERQEDSKTSFWKEANPENVANFSATAYYFGKLLQELLEVPIGLIHSSYGGSTIEAWMDRELLADFKDIKLPKDSIPVKNRTPTTLYNGMIHPIIGYAIKGCIWYQGESNYERPDQYELLFPAMVKRWRELWQQGDFPFYYMQIAPYNYAQLPPFYAGGKYNSAYLRDAQRKSLSKIPNSEMASLMDVGEENCIHPANKKVGGERLACIALAQTYHLKGFGWACPTYEAIEITEGSALVKFKNASLGLTSFGNTLKNFEIAGADKIFHPAQAAIRGNAVILTSPFVTTPIAVRYAFKDFVVGDLFSTEGLPVASFRTDDW</sequence>
<dbReference type="SUPFAM" id="SSF52266">
    <property type="entry name" value="SGNH hydrolase"/>
    <property type="match status" value="1"/>
</dbReference>
<dbReference type="PANTHER" id="PTHR22901">
    <property type="entry name" value="SIALATE O-ACETYLESTERASE"/>
    <property type="match status" value="1"/>
</dbReference>
<accession>A0A1H7YPV5</accession>
<dbReference type="PANTHER" id="PTHR22901:SF0">
    <property type="entry name" value="SIALATE O-ACETYLESTERASE"/>
    <property type="match status" value="1"/>
</dbReference>
<feature type="domain" description="Sialate O-acetylesterase" evidence="2">
    <location>
        <begin position="82"/>
        <end position="318"/>
    </location>
</feature>
<dbReference type="Proteomes" id="UP000199421">
    <property type="component" value="Unassembled WGS sequence"/>
</dbReference>
<dbReference type="EMBL" id="FOAF01000013">
    <property type="protein sequence ID" value="SEM47327.1"/>
    <property type="molecule type" value="Genomic_DNA"/>
</dbReference>
<organism evidence="3 4">
    <name type="scientific">Olivibacter domesticus</name>
    <name type="common">Pseudosphingobacterium domesticum</name>
    <dbReference type="NCBI Taxonomy" id="407022"/>
    <lineage>
        <taxon>Bacteria</taxon>
        <taxon>Pseudomonadati</taxon>
        <taxon>Bacteroidota</taxon>
        <taxon>Sphingobacteriia</taxon>
        <taxon>Sphingobacteriales</taxon>
        <taxon>Sphingobacteriaceae</taxon>
        <taxon>Olivibacter</taxon>
    </lineage>
</organism>
<dbReference type="GO" id="GO:0005975">
    <property type="term" value="P:carbohydrate metabolic process"/>
    <property type="evidence" value="ECO:0007669"/>
    <property type="project" value="TreeGrafter"/>
</dbReference>
<name>A0A1H7YPV5_OLID1</name>
<evidence type="ECO:0000313" key="4">
    <source>
        <dbReference type="Proteomes" id="UP000199421"/>
    </source>
</evidence>
<proteinExistence type="predicted"/>
<evidence type="ECO:0000313" key="3">
    <source>
        <dbReference type="EMBL" id="SEM47327.1"/>
    </source>
</evidence>
<reference evidence="4" key="1">
    <citation type="submission" date="2016-10" db="EMBL/GenBank/DDBJ databases">
        <authorList>
            <person name="Varghese N."/>
            <person name="Submissions S."/>
        </authorList>
    </citation>
    <scope>NUCLEOTIDE SEQUENCE [LARGE SCALE GENOMIC DNA]</scope>
    <source>
        <strain evidence="4">DSM 18733</strain>
    </source>
</reference>
<dbReference type="Gene3D" id="3.40.50.1110">
    <property type="entry name" value="SGNH hydrolase"/>
    <property type="match status" value="1"/>
</dbReference>
<dbReference type="GO" id="GO:0001681">
    <property type="term" value="F:sialate O-acetylesterase activity"/>
    <property type="evidence" value="ECO:0007669"/>
    <property type="project" value="InterPro"/>
</dbReference>